<evidence type="ECO:0000256" key="1">
    <source>
        <dbReference type="ARBA" id="ARBA00006484"/>
    </source>
</evidence>
<evidence type="ECO:0000313" key="4">
    <source>
        <dbReference type="EMBL" id="SCO91017.1"/>
    </source>
</evidence>
<dbReference type="PRINTS" id="PR00081">
    <property type="entry name" value="GDHRDH"/>
</dbReference>
<gene>
    <name evidence="4" type="ORF">FRV6_15145</name>
</gene>
<dbReference type="VEuPathDB" id="FungiDB:FOIG_15266"/>
<name>A0A2H3TR00_FUSOX</name>
<evidence type="ECO:0000256" key="3">
    <source>
        <dbReference type="SAM" id="MobiDB-lite"/>
    </source>
</evidence>
<comment type="similarity">
    <text evidence="1">Belongs to the short-chain dehydrogenases/reductases (SDR) family.</text>
</comment>
<dbReference type="GO" id="GO:0016491">
    <property type="term" value="F:oxidoreductase activity"/>
    <property type="evidence" value="ECO:0007669"/>
    <property type="project" value="UniProtKB-KW"/>
</dbReference>
<dbReference type="VEuPathDB" id="FungiDB:FOMG_16478"/>
<dbReference type="SUPFAM" id="SSF51735">
    <property type="entry name" value="NAD(P)-binding Rossmann-fold domains"/>
    <property type="match status" value="1"/>
</dbReference>
<dbReference type="OrthoDB" id="191139at2759"/>
<dbReference type="VEuPathDB" id="FungiDB:FOXG_17650"/>
<dbReference type="AlphaFoldDB" id="A0A2H3TR00"/>
<dbReference type="Proteomes" id="UP000219369">
    <property type="component" value="Unassembled WGS sequence"/>
</dbReference>
<sequence>MTTKYASVHQSPNGPSDARPTASQIIDDYDLEGELSGKTVLITGCSSGIGVETARAIYRTGATLYLTARDVDKARIALADLVDISRVHFLQLDLGSLESVRACAKSFKSKGTQLNILIENAGVMACPEGRTQDGFETQFGTNHLGHFLLFYLLKDNLRDSSTSTFNSRVIILSSCAHQAGSVHLDNLGLEGEYEPWKSYGQSKTANLWTAREIEKRFAEEGIHSWAVHPGSIATELQRHVPDELKQRWADDNEGAKFWKSIEQGAATTVLAAVSPELEGWGGLYLEDTQVAKGPPKGTSGVADWAYDKEGPSSLWMKSLELLKLN</sequence>
<dbReference type="InterPro" id="IPR036291">
    <property type="entry name" value="NAD(P)-bd_dom_sf"/>
</dbReference>
<dbReference type="PANTHER" id="PTHR24320">
    <property type="entry name" value="RETINOL DEHYDROGENASE"/>
    <property type="match status" value="1"/>
</dbReference>
<dbReference type="InterPro" id="IPR002347">
    <property type="entry name" value="SDR_fam"/>
</dbReference>
<keyword evidence="2" id="KW-0560">Oxidoreductase</keyword>
<dbReference type="PANTHER" id="PTHR24320:SF272">
    <property type="entry name" value="NAD(P)-BINDING ROSSMANN-FOLD SUPERFAMILY PROTEIN"/>
    <property type="match status" value="1"/>
</dbReference>
<evidence type="ECO:0000256" key="2">
    <source>
        <dbReference type="ARBA" id="ARBA00023002"/>
    </source>
</evidence>
<protein>
    <submittedName>
        <fullName evidence="4">Probable dehydrogenases with different specificities (Related to short-chain alcohol dehydrogenases)</fullName>
    </submittedName>
</protein>
<dbReference type="EMBL" id="FMJY01000009">
    <property type="protein sequence ID" value="SCO91017.1"/>
    <property type="molecule type" value="Genomic_DNA"/>
</dbReference>
<feature type="compositionally biased region" description="Polar residues" evidence="3">
    <location>
        <begin position="1"/>
        <end position="14"/>
    </location>
</feature>
<reference evidence="5" key="1">
    <citation type="submission" date="2016-09" db="EMBL/GenBank/DDBJ databases">
        <authorList>
            <person name="Guldener U."/>
        </authorList>
    </citation>
    <scope>NUCLEOTIDE SEQUENCE [LARGE SCALE GENOMIC DNA]</scope>
    <source>
        <strain evidence="5">V64-1</strain>
    </source>
</reference>
<dbReference type="VEuPathDB" id="FungiDB:FOC1_g10005506"/>
<dbReference type="Gene3D" id="3.40.50.720">
    <property type="entry name" value="NAD(P)-binding Rossmann-like Domain"/>
    <property type="match status" value="1"/>
</dbReference>
<dbReference type="Pfam" id="PF00106">
    <property type="entry name" value="adh_short"/>
    <property type="match status" value="1"/>
</dbReference>
<evidence type="ECO:0000313" key="5">
    <source>
        <dbReference type="Proteomes" id="UP000219369"/>
    </source>
</evidence>
<dbReference type="VEuPathDB" id="FungiDB:HZS61_007831"/>
<dbReference type="VEuPathDB" id="FungiDB:FOZG_14324"/>
<organism evidence="4 5">
    <name type="scientific">Fusarium oxysporum</name>
    <name type="common">Fusarium vascular wilt</name>
    <dbReference type="NCBI Taxonomy" id="5507"/>
    <lineage>
        <taxon>Eukaryota</taxon>
        <taxon>Fungi</taxon>
        <taxon>Dikarya</taxon>
        <taxon>Ascomycota</taxon>
        <taxon>Pezizomycotina</taxon>
        <taxon>Sordariomycetes</taxon>
        <taxon>Hypocreomycetidae</taxon>
        <taxon>Hypocreales</taxon>
        <taxon>Nectriaceae</taxon>
        <taxon>Fusarium</taxon>
        <taxon>Fusarium oxysporum species complex</taxon>
    </lineage>
</organism>
<feature type="region of interest" description="Disordered" evidence="3">
    <location>
        <begin position="1"/>
        <end position="21"/>
    </location>
</feature>
<dbReference type="VEuPathDB" id="FungiDB:FOC4_g10000657"/>
<accession>A0A2H3TR00</accession>
<proteinExistence type="inferred from homology"/>